<comment type="caution">
    <text evidence="1">The sequence shown here is derived from an EMBL/GenBank/DDBJ whole genome shotgun (WGS) entry which is preliminary data.</text>
</comment>
<accession>A0A6S7HJ05</accession>
<evidence type="ECO:0000313" key="2">
    <source>
        <dbReference type="Proteomes" id="UP001152795"/>
    </source>
</evidence>
<evidence type="ECO:0000313" key="1">
    <source>
        <dbReference type="EMBL" id="CAB4003140.1"/>
    </source>
</evidence>
<organism evidence="1 2">
    <name type="scientific">Paramuricea clavata</name>
    <name type="common">Red gorgonian</name>
    <name type="synonym">Violescent sea-whip</name>
    <dbReference type="NCBI Taxonomy" id="317549"/>
    <lineage>
        <taxon>Eukaryota</taxon>
        <taxon>Metazoa</taxon>
        <taxon>Cnidaria</taxon>
        <taxon>Anthozoa</taxon>
        <taxon>Octocorallia</taxon>
        <taxon>Malacalcyonacea</taxon>
        <taxon>Plexauridae</taxon>
        <taxon>Paramuricea</taxon>
    </lineage>
</organism>
<gene>
    <name evidence="1" type="ORF">PACLA_8A087723</name>
</gene>
<dbReference type="AlphaFoldDB" id="A0A6S7HJ05"/>
<dbReference type="EMBL" id="CACRXK020004549">
    <property type="protein sequence ID" value="CAB4003140.1"/>
    <property type="molecule type" value="Genomic_DNA"/>
</dbReference>
<name>A0A6S7HJ05_PARCT</name>
<keyword evidence="2" id="KW-1185">Reference proteome</keyword>
<protein>
    <submittedName>
        <fullName evidence="1">Uncharacterized protein</fullName>
    </submittedName>
</protein>
<proteinExistence type="predicted"/>
<sequence>MECGHIHTSLKTGRLQSVQRFATTRLTFMEDNGTFSKHRVDCLSLVFMRKTG</sequence>
<reference evidence="1" key="1">
    <citation type="submission" date="2020-04" db="EMBL/GenBank/DDBJ databases">
        <authorList>
            <person name="Alioto T."/>
            <person name="Alioto T."/>
            <person name="Gomez Garrido J."/>
        </authorList>
    </citation>
    <scope>NUCLEOTIDE SEQUENCE</scope>
    <source>
        <strain evidence="1">A484AB</strain>
    </source>
</reference>
<dbReference type="Proteomes" id="UP001152795">
    <property type="component" value="Unassembled WGS sequence"/>
</dbReference>